<protein>
    <recommendedName>
        <fullName evidence="4">CCHC-type domain-containing protein</fullName>
    </recommendedName>
</protein>
<comment type="caution">
    <text evidence="2">The sequence shown here is derived from an EMBL/GenBank/DDBJ whole genome shotgun (WGS) entry which is preliminary data.</text>
</comment>
<feature type="region of interest" description="Disordered" evidence="1">
    <location>
        <begin position="336"/>
        <end position="382"/>
    </location>
</feature>
<feature type="region of interest" description="Disordered" evidence="1">
    <location>
        <begin position="36"/>
        <end position="125"/>
    </location>
</feature>
<dbReference type="Proteomes" id="UP000198211">
    <property type="component" value="Unassembled WGS sequence"/>
</dbReference>
<gene>
    <name evidence="2" type="ORF">PHMEG_00012725</name>
</gene>
<organism evidence="2 3">
    <name type="scientific">Phytophthora megakarya</name>
    <dbReference type="NCBI Taxonomy" id="4795"/>
    <lineage>
        <taxon>Eukaryota</taxon>
        <taxon>Sar</taxon>
        <taxon>Stramenopiles</taxon>
        <taxon>Oomycota</taxon>
        <taxon>Peronosporomycetes</taxon>
        <taxon>Peronosporales</taxon>
        <taxon>Peronosporaceae</taxon>
        <taxon>Phytophthora</taxon>
    </lineage>
</organism>
<feature type="compositionally biased region" description="Basic and acidic residues" evidence="1">
    <location>
        <begin position="349"/>
        <end position="377"/>
    </location>
</feature>
<name>A0A225W9P4_9STRA</name>
<evidence type="ECO:0000313" key="3">
    <source>
        <dbReference type="Proteomes" id="UP000198211"/>
    </source>
</evidence>
<proteinExistence type="predicted"/>
<keyword evidence="3" id="KW-1185">Reference proteome</keyword>
<evidence type="ECO:0000256" key="1">
    <source>
        <dbReference type="SAM" id="MobiDB-lite"/>
    </source>
</evidence>
<feature type="compositionally biased region" description="Low complexity" evidence="1">
    <location>
        <begin position="93"/>
        <end position="112"/>
    </location>
</feature>
<dbReference type="OrthoDB" id="8026949at2759"/>
<dbReference type="EMBL" id="NBNE01001473">
    <property type="protein sequence ID" value="OWZ13879.1"/>
    <property type="molecule type" value="Genomic_DNA"/>
</dbReference>
<feature type="compositionally biased region" description="Basic residues" evidence="1">
    <location>
        <begin position="57"/>
        <end position="71"/>
    </location>
</feature>
<evidence type="ECO:0008006" key="4">
    <source>
        <dbReference type="Google" id="ProtNLM"/>
    </source>
</evidence>
<sequence length="475" mass="54017">MGEGPEVRPESGLKNVPSVVFDQLRATLLAADFARIARSAKPVEVKTEARREEVAPRRSKIYVKPQPKKKPPKAERIKTSRMKSRRDEDPSDSSDSSNSDDSSDASSDSSNDSPDEYTQSQVVLPSAARAGTTTLTLRPYVNSAILGMFDEKALISDRKNWREKFTNMFVQGGWTSQVKIRELKMMLPSSSSWKNQSAEFRGEKLKSRTSEPEPYFTMKQKSSALDFVYRLNEATVKAGIKYRKAKREREEHIKRFLKNLKDSQLKVMLRKQRFKDLEDLVYVLKQDRDVVVDGYDSSSSQKRDFRADNIPYNRHRPKGRAFVGLRHDRFEDEVEELKTSDGTKGPGTRKNEWVKLPDGDQTNRDTSLDGNHLDRVANHPTKPYRNEFGETCMKFGHKERNCSINLVCERCGKSGHPDHACRARPCSTEICVTKINFETIETVKNLARNGVLKGAPPDILKKLLDEKADPGKSLN</sequence>
<reference evidence="3" key="1">
    <citation type="submission" date="2017-03" db="EMBL/GenBank/DDBJ databases">
        <title>Phytopthora megakarya and P. palmivora, two closely related causual agents of cacao black pod achieved similar genome size and gene model numbers by different mechanisms.</title>
        <authorList>
            <person name="Ali S."/>
            <person name="Shao J."/>
            <person name="Larry D.J."/>
            <person name="Kronmiller B."/>
            <person name="Shen D."/>
            <person name="Strem M.D."/>
            <person name="Melnick R.L."/>
            <person name="Guiltinan M.J."/>
            <person name="Tyler B.M."/>
            <person name="Meinhardt L.W."/>
            <person name="Bailey B.A."/>
        </authorList>
    </citation>
    <scope>NUCLEOTIDE SEQUENCE [LARGE SCALE GENOMIC DNA]</scope>
    <source>
        <strain evidence="3">zdho120</strain>
    </source>
</reference>
<evidence type="ECO:0000313" key="2">
    <source>
        <dbReference type="EMBL" id="OWZ13879.1"/>
    </source>
</evidence>
<accession>A0A225W9P4</accession>
<dbReference type="AlphaFoldDB" id="A0A225W9P4"/>
<feature type="compositionally biased region" description="Basic and acidic residues" evidence="1">
    <location>
        <begin position="41"/>
        <end position="56"/>
    </location>
</feature>